<dbReference type="EMBL" id="AOHS01000009">
    <property type="protein sequence ID" value="ELY33505.1"/>
    <property type="molecule type" value="Genomic_DNA"/>
</dbReference>
<proteinExistence type="predicted"/>
<evidence type="ECO:0000313" key="2">
    <source>
        <dbReference type="Proteomes" id="UP000011543"/>
    </source>
</evidence>
<organism evidence="1 2">
    <name type="scientific">Natrialba magadii (strain ATCC 43099 / DSM 3394 / CCM 3739 / CIP 104546 / IAM 13178 / JCM 8861 / NBRC 102185 / NCIMB 2190 / MS3)</name>
    <name type="common">Natronobacterium magadii</name>
    <dbReference type="NCBI Taxonomy" id="547559"/>
    <lineage>
        <taxon>Archaea</taxon>
        <taxon>Methanobacteriati</taxon>
        <taxon>Methanobacteriota</taxon>
        <taxon>Stenosarchaea group</taxon>
        <taxon>Halobacteria</taxon>
        <taxon>Halobacteriales</taxon>
        <taxon>Natrialbaceae</taxon>
        <taxon>Natrialba</taxon>
    </lineage>
</organism>
<dbReference type="PATRIC" id="fig|547559.17.peg.320"/>
<protein>
    <recommendedName>
        <fullName evidence="3">DUF397 domain-containing protein</fullName>
    </recommendedName>
</protein>
<accession>L9V8H1</accession>
<dbReference type="AlphaFoldDB" id="L9V8H1"/>
<evidence type="ECO:0008006" key="3">
    <source>
        <dbReference type="Google" id="ProtNLM"/>
    </source>
</evidence>
<gene>
    <name evidence="1" type="ORF">C500_01695</name>
</gene>
<evidence type="ECO:0000313" key="1">
    <source>
        <dbReference type="EMBL" id="ELY33505.1"/>
    </source>
</evidence>
<reference evidence="1 2" key="1">
    <citation type="journal article" date="2014" name="PLoS Genet.">
        <title>Phylogenetically driven sequencing of extremely halophilic archaea reveals strategies for static and dynamic osmo-response.</title>
        <authorList>
            <person name="Becker E.A."/>
            <person name="Seitzer P.M."/>
            <person name="Tritt A."/>
            <person name="Larsen D."/>
            <person name="Krusor M."/>
            <person name="Yao A.I."/>
            <person name="Wu D."/>
            <person name="Madern D."/>
            <person name="Eisen J.A."/>
            <person name="Darling A.E."/>
            <person name="Facciotti M.T."/>
        </authorList>
    </citation>
    <scope>NUCLEOTIDE SEQUENCE [LARGE SCALE GENOMIC DNA]</scope>
    <source>
        <strain evidence="2">ATCC 43099 / DSM 3394 / CCM 3739 / CIP 104546 / IAM 13178 / JCM 8861 / NBRC 102185 / NCIMB 2190 / MS3</strain>
    </source>
</reference>
<comment type="caution">
    <text evidence="1">The sequence shown here is derived from an EMBL/GenBank/DDBJ whole genome shotgun (WGS) entry which is preliminary data.</text>
</comment>
<dbReference type="Proteomes" id="UP000011543">
    <property type="component" value="Unassembled WGS sequence"/>
</dbReference>
<sequence length="67" mass="7574">MVTKALWREWRSDVAWSGVNDDVMVFEAHCVDGTQLVLVEADDQPVFPMPAEVWVQFVGDVDSDSFT</sequence>
<name>L9V8H1_NATMM</name>